<evidence type="ECO:0000313" key="2">
    <source>
        <dbReference type="EMBL" id="OOS02811.1"/>
    </source>
</evidence>
<dbReference type="CDD" id="cd00761">
    <property type="entry name" value="Glyco_tranf_GTA_type"/>
    <property type="match status" value="1"/>
</dbReference>
<keyword evidence="3" id="KW-1185">Reference proteome</keyword>
<dbReference type="OrthoDB" id="9802649at2"/>
<name>A0A1T0AZB6_9PAST</name>
<proteinExistence type="predicted"/>
<dbReference type="InterPro" id="IPR001173">
    <property type="entry name" value="Glyco_trans_2-like"/>
</dbReference>
<dbReference type="STRING" id="123822.B0188_07300"/>
<evidence type="ECO:0000313" key="3">
    <source>
        <dbReference type="Proteomes" id="UP000190023"/>
    </source>
</evidence>
<dbReference type="Gene3D" id="3.90.550.10">
    <property type="entry name" value="Spore Coat Polysaccharide Biosynthesis Protein SpsA, Chain A"/>
    <property type="match status" value="1"/>
</dbReference>
<dbReference type="InterPro" id="IPR050834">
    <property type="entry name" value="Glycosyltransf_2"/>
</dbReference>
<dbReference type="AlphaFoldDB" id="A0A1T0AZB6"/>
<protein>
    <recommendedName>
        <fullName evidence="1">Glycosyltransferase 2-like domain-containing protein</fullName>
    </recommendedName>
</protein>
<dbReference type="EMBL" id="MUYB01000029">
    <property type="protein sequence ID" value="OOS02811.1"/>
    <property type="molecule type" value="Genomic_DNA"/>
</dbReference>
<gene>
    <name evidence="2" type="ORF">B0188_07300</name>
</gene>
<organism evidence="2 3">
    <name type="scientific">[Haemophilus] felis</name>
    <dbReference type="NCBI Taxonomy" id="123822"/>
    <lineage>
        <taxon>Bacteria</taxon>
        <taxon>Pseudomonadati</taxon>
        <taxon>Pseudomonadota</taxon>
        <taxon>Gammaproteobacteria</taxon>
        <taxon>Pasteurellales</taxon>
        <taxon>Pasteurellaceae</taxon>
    </lineage>
</organism>
<dbReference type="PANTHER" id="PTHR43685:SF11">
    <property type="entry name" value="GLYCOSYLTRANSFERASE TAGX-RELATED"/>
    <property type="match status" value="1"/>
</dbReference>
<sequence length="291" mass="34974">MQSVSQSNSLAHENNENIFFYIVIPCYERAKLTQRAINSVLKQKYENYHLLICNDGSSEDYGEIANLVKGNCQVTYLINQENLGLNKTINRLLDFCFENFNVKTKDYLFILDNDDYLINEDVLALISQEIHKSRFSAWLCFNCESKTLDIDRLKNSNYAEYLEYTYKQYREDYRGDKHHVFNLKAIENFRYTTLYKNGYEHIFYFKLPFKINIVPKTVKVIQYYPQGLSDILYKKTTLLDICKHFYELPFNSYSYKMLMRYFYPKEILKRLFGEEKYYAMKKKLGFPDKRK</sequence>
<dbReference type="Pfam" id="PF00535">
    <property type="entry name" value="Glycos_transf_2"/>
    <property type="match status" value="1"/>
</dbReference>
<dbReference type="PANTHER" id="PTHR43685">
    <property type="entry name" value="GLYCOSYLTRANSFERASE"/>
    <property type="match status" value="1"/>
</dbReference>
<dbReference type="Proteomes" id="UP000190023">
    <property type="component" value="Unassembled WGS sequence"/>
</dbReference>
<feature type="domain" description="Glycosyltransferase 2-like" evidence="1">
    <location>
        <begin position="22"/>
        <end position="127"/>
    </location>
</feature>
<dbReference type="SUPFAM" id="SSF53448">
    <property type="entry name" value="Nucleotide-diphospho-sugar transferases"/>
    <property type="match status" value="1"/>
</dbReference>
<accession>A0A1T0AZB6</accession>
<comment type="caution">
    <text evidence="2">The sequence shown here is derived from an EMBL/GenBank/DDBJ whole genome shotgun (WGS) entry which is preliminary data.</text>
</comment>
<evidence type="ECO:0000259" key="1">
    <source>
        <dbReference type="Pfam" id="PF00535"/>
    </source>
</evidence>
<reference evidence="2 3" key="1">
    <citation type="submission" date="2017-02" db="EMBL/GenBank/DDBJ databases">
        <title>Draft genome sequence of Haemophilus felis CCUG 31170 type strain.</title>
        <authorList>
            <person name="Engstrom-Jakobsson H."/>
            <person name="Salva-Serra F."/>
            <person name="Thorell K."/>
            <person name="Gonzales-Siles L."/>
            <person name="Karlsson R."/>
            <person name="Boulund F."/>
            <person name="Engstrand L."/>
            <person name="Kristiansson E."/>
            <person name="Moore E."/>
        </authorList>
    </citation>
    <scope>NUCLEOTIDE SEQUENCE [LARGE SCALE GENOMIC DNA]</scope>
    <source>
        <strain evidence="2 3">CCUG 31170</strain>
    </source>
</reference>
<dbReference type="InterPro" id="IPR029044">
    <property type="entry name" value="Nucleotide-diphossugar_trans"/>
</dbReference>